<dbReference type="RefSeq" id="WP_170224246.1">
    <property type="nucleotide sequence ID" value="NZ_RCDD01000001.1"/>
</dbReference>
<sequence length="209" mass="21597">MDSWIFIGVWALVGTLSATPANALVRSLALPTSSSVDYRLVMACGSVTYALLAARLGMGATLVAYSVLASLIIPLAAIDIREHRLPTKPIIAAAAAITILFAAATVLSRQPEPLIRGVICSAVCLVLLTIAYLISPGFIGGGDIRLAALLVLALGWTSWSAAIRAIVIGLFIGALHGASCLIGRRSSERRDVPLGPALAAGALFSILIV</sequence>
<dbReference type="PANTHER" id="PTHR30487">
    <property type="entry name" value="TYPE 4 PREPILIN-LIKE PROTEINS LEADER PEPTIDE-PROCESSING ENZYME"/>
    <property type="match status" value="1"/>
</dbReference>
<evidence type="ECO:0000256" key="1">
    <source>
        <dbReference type="ARBA" id="ARBA00005801"/>
    </source>
</evidence>
<dbReference type="GO" id="GO:0004190">
    <property type="term" value="F:aspartic-type endopeptidase activity"/>
    <property type="evidence" value="ECO:0007669"/>
    <property type="project" value="InterPro"/>
</dbReference>
<organism evidence="4 5">
    <name type="scientific">Actinokineospora cianjurensis</name>
    <dbReference type="NCBI Taxonomy" id="585224"/>
    <lineage>
        <taxon>Bacteria</taxon>
        <taxon>Bacillati</taxon>
        <taxon>Actinomycetota</taxon>
        <taxon>Actinomycetes</taxon>
        <taxon>Pseudonocardiales</taxon>
        <taxon>Pseudonocardiaceae</taxon>
        <taxon>Actinokineospora</taxon>
    </lineage>
</organism>
<evidence type="ECO:0000313" key="5">
    <source>
        <dbReference type="Proteomes" id="UP000282454"/>
    </source>
</evidence>
<dbReference type="InterPro" id="IPR050882">
    <property type="entry name" value="Prepilin_peptidase/N-MTase"/>
</dbReference>
<dbReference type="Proteomes" id="UP000282454">
    <property type="component" value="Unassembled WGS sequence"/>
</dbReference>
<feature type="transmembrane region" description="Helical" evidence="2">
    <location>
        <begin position="114"/>
        <end position="134"/>
    </location>
</feature>
<protein>
    <submittedName>
        <fullName evidence="4">Leader peptidase (Prepilin peptidase)/N-methyltransferase</fullName>
    </submittedName>
</protein>
<evidence type="ECO:0000313" key="4">
    <source>
        <dbReference type="EMBL" id="RLK61909.1"/>
    </source>
</evidence>
<dbReference type="AlphaFoldDB" id="A0A421BC18"/>
<comment type="caution">
    <text evidence="4">The sequence shown here is derived from an EMBL/GenBank/DDBJ whole genome shotgun (WGS) entry which is preliminary data.</text>
</comment>
<dbReference type="GO" id="GO:0005886">
    <property type="term" value="C:plasma membrane"/>
    <property type="evidence" value="ECO:0007669"/>
    <property type="project" value="TreeGrafter"/>
</dbReference>
<feature type="transmembrane region" description="Helical" evidence="2">
    <location>
        <begin position="146"/>
        <end position="172"/>
    </location>
</feature>
<keyword evidence="2" id="KW-0472">Membrane</keyword>
<accession>A0A421BC18</accession>
<comment type="similarity">
    <text evidence="1">Belongs to the peptidase A24 family.</text>
</comment>
<keyword evidence="4" id="KW-0808">Transferase</keyword>
<evidence type="ECO:0000256" key="2">
    <source>
        <dbReference type="SAM" id="Phobius"/>
    </source>
</evidence>
<keyword evidence="4" id="KW-0489">Methyltransferase</keyword>
<reference evidence="4 5" key="1">
    <citation type="submission" date="2018-10" db="EMBL/GenBank/DDBJ databases">
        <title>Genomic Encyclopedia of Archaeal and Bacterial Type Strains, Phase II (KMG-II): from individual species to whole genera.</title>
        <authorList>
            <person name="Goeker M."/>
        </authorList>
    </citation>
    <scope>NUCLEOTIDE SEQUENCE [LARGE SCALE GENOMIC DNA]</scope>
    <source>
        <strain evidence="4 5">DSM 45657</strain>
    </source>
</reference>
<dbReference type="EMBL" id="RCDD01000001">
    <property type="protein sequence ID" value="RLK61909.1"/>
    <property type="molecule type" value="Genomic_DNA"/>
</dbReference>
<proteinExistence type="inferred from homology"/>
<dbReference type="GO" id="GO:0006465">
    <property type="term" value="P:signal peptide processing"/>
    <property type="evidence" value="ECO:0007669"/>
    <property type="project" value="TreeGrafter"/>
</dbReference>
<keyword evidence="2" id="KW-1133">Transmembrane helix</keyword>
<name>A0A421BC18_9PSEU</name>
<dbReference type="GO" id="GO:0032259">
    <property type="term" value="P:methylation"/>
    <property type="evidence" value="ECO:0007669"/>
    <property type="project" value="UniProtKB-KW"/>
</dbReference>
<keyword evidence="2" id="KW-0812">Transmembrane</keyword>
<feature type="transmembrane region" description="Helical" evidence="2">
    <location>
        <begin position="90"/>
        <end position="108"/>
    </location>
</feature>
<dbReference type="GO" id="GO:0008168">
    <property type="term" value="F:methyltransferase activity"/>
    <property type="evidence" value="ECO:0007669"/>
    <property type="project" value="UniProtKB-KW"/>
</dbReference>
<evidence type="ECO:0000259" key="3">
    <source>
        <dbReference type="Pfam" id="PF01478"/>
    </source>
</evidence>
<dbReference type="Gene3D" id="1.20.120.1220">
    <property type="match status" value="1"/>
</dbReference>
<feature type="transmembrane region" description="Helical" evidence="2">
    <location>
        <begin position="47"/>
        <end position="78"/>
    </location>
</feature>
<dbReference type="Pfam" id="PF01478">
    <property type="entry name" value="Peptidase_A24"/>
    <property type="match status" value="1"/>
</dbReference>
<dbReference type="PANTHER" id="PTHR30487:SF0">
    <property type="entry name" value="PREPILIN LEADER PEPTIDASE_N-METHYLTRANSFERASE-RELATED"/>
    <property type="match status" value="1"/>
</dbReference>
<feature type="domain" description="Prepilin type IV endopeptidase peptidase" evidence="3">
    <location>
        <begin position="67"/>
        <end position="176"/>
    </location>
</feature>
<dbReference type="InterPro" id="IPR000045">
    <property type="entry name" value="Prepilin_IV_endopep_pep"/>
</dbReference>
<gene>
    <name evidence="4" type="ORF">CLV68_2454</name>
</gene>
<keyword evidence="5" id="KW-1185">Reference proteome</keyword>